<dbReference type="Pfam" id="PF13556">
    <property type="entry name" value="HTH_30"/>
    <property type="match status" value="1"/>
</dbReference>
<dbReference type="EMBL" id="CP009896">
    <property type="protein sequence ID" value="AIY17571.1"/>
    <property type="molecule type" value="Genomic_DNA"/>
</dbReference>
<evidence type="ECO:0000313" key="2">
    <source>
        <dbReference type="Proteomes" id="UP000030300"/>
    </source>
</evidence>
<dbReference type="STRING" id="2045.KR76_13905"/>
<name>A0A0A1DJJ6_NOCSI</name>
<gene>
    <name evidence="1" type="ORF">KR76_13905</name>
</gene>
<accession>A0A0A1DJJ6</accession>
<dbReference type="InterPro" id="IPR042070">
    <property type="entry name" value="PucR_C-HTH_sf"/>
</dbReference>
<reference evidence="1 2" key="1">
    <citation type="journal article" date="2015" name="Genome Announc.">
        <title>Complete Genome Sequence of Steroid-Transforming Nocardioides simplex VKM Ac-2033D.</title>
        <authorList>
            <person name="Shtratnikova V.Y."/>
            <person name="Schelkunov M.I."/>
            <person name="Pekov Y.A."/>
            <person name="Fokina V.V."/>
            <person name="Logacheva M.D."/>
            <person name="Sokolov S.L."/>
            <person name="Bragin E.Y."/>
            <person name="Ashapkin V.V."/>
            <person name="Donova M.V."/>
        </authorList>
    </citation>
    <scope>NUCLEOTIDE SEQUENCE [LARGE SCALE GENOMIC DNA]</scope>
    <source>
        <strain evidence="1 2">VKM Ac-2033D</strain>
    </source>
</reference>
<evidence type="ECO:0000313" key="1">
    <source>
        <dbReference type="EMBL" id="AIY17571.1"/>
    </source>
</evidence>
<dbReference type="HOGENOM" id="CLU_725286_0_0_11"/>
<dbReference type="InterPro" id="IPR025736">
    <property type="entry name" value="PucR_C-HTH_dom"/>
</dbReference>
<keyword evidence="2" id="KW-1185">Reference proteome</keyword>
<proteinExistence type="predicted"/>
<dbReference type="OrthoDB" id="3742443at2"/>
<dbReference type="Gene3D" id="1.10.10.2840">
    <property type="entry name" value="PucR C-terminal helix-turn-helix domain"/>
    <property type="match status" value="1"/>
</dbReference>
<dbReference type="RefSeq" id="WP_038679044.1">
    <property type="nucleotide sequence ID" value="NZ_BJMC01000009.1"/>
</dbReference>
<organism evidence="1 2">
    <name type="scientific">Nocardioides simplex</name>
    <name type="common">Arthrobacter simplex</name>
    <dbReference type="NCBI Taxonomy" id="2045"/>
    <lineage>
        <taxon>Bacteria</taxon>
        <taxon>Bacillati</taxon>
        <taxon>Actinomycetota</taxon>
        <taxon>Actinomycetes</taxon>
        <taxon>Propionibacteriales</taxon>
        <taxon>Nocardioidaceae</taxon>
        <taxon>Pimelobacter</taxon>
    </lineage>
</organism>
<dbReference type="eggNOG" id="COG2508">
    <property type="taxonomic scope" value="Bacteria"/>
</dbReference>
<dbReference type="KEGG" id="psim:KR76_13905"/>
<protein>
    <submittedName>
        <fullName evidence="1">Regulatory protein</fullName>
    </submittedName>
</protein>
<sequence>MPVSTLPVSFLSIEASGSTSTVRLRPDRLALLCHRMVRAVSTSLGTPPDDPHVRSAIADVVQCFIAAGGRAEDAAHDAERVVRALAVELSHAGLLTVDVHRLFRAVHPVVVSALGQVVDDTLRGDAMLALRRAAQRYLHLVCTTMTVELRRESARRAHRHAHWRAEVGGTDEPLPHVAHLDHSGRVGRIRVLVAVRDELPVQLRADPRFVARSSAYELLVPEEVAPETLEPALTGQVVVGPLTPWADLGDSLQLVWRATRLLSDGLAADDRLLVPCTEMLGHLLVAGNPLLTGLLVSKHLAVFDGVRALRRNDLALTLLRWLETAVPTNQLARDMGLPPQTLHSRLAKLREMFGAKLEDPPTRLELIVALRSVLPTWDVAV</sequence>
<dbReference type="AlphaFoldDB" id="A0A0A1DJJ6"/>
<dbReference type="GeneID" id="96609960"/>
<dbReference type="Proteomes" id="UP000030300">
    <property type="component" value="Chromosome"/>
</dbReference>